<dbReference type="AlphaFoldDB" id="A0A4Y2KWV1"/>
<comment type="caution">
    <text evidence="1">The sequence shown here is derived from an EMBL/GenBank/DDBJ whole genome shotgun (WGS) entry which is preliminary data.</text>
</comment>
<accession>A0A4Y2KWV1</accession>
<dbReference type="Proteomes" id="UP000499080">
    <property type="component" value="Unassembled WGS sequence"/>
</dbReference>
<sequence length="94" mass="10701">MFLKSFFKQKTPKQATGILNNASCQPFPLFKQILPPKCLCNNQPDQAKLNLLRCGGQTQAFYKILPSDLQFLFFLDQLPPVVAIFTLEEIVSHE</sequence>
<gene>
    <name evidence="1" type="ORF">AVEN_260455_1</name>
</gene>
<evidence type="ECO:0000313" key="2">
    <source>
        <dbReference type="Proteomes" id="UP000499080"/>
    </source>
</evidence>
<keyword evidence="2" id="KW-1185">Reference proteome</keyword>
<reference evidence="1 2" key="1">
    <citation type="journal article" date="2019" name="Sci. Rep.">
        <title>Orb-weaving spider Araneus ventricosus genome elucidates the spidroin gene catalogue.</title>
        <authorList>
            <person name="Kono N."/>
            <person name="Nakamura H."/>
            <person name="Ohtoshi R."/>
            <person name="Moran D.A.P."/>
            <person name="Shinohara A."/>
            <person name="Yoshida Y."/>
            <person name="Fujiwara M."/>
            <person name="Mori M."/>
            <person name="Tomita M."/>
            <person name="Arakawa K."/>
        </authorList>
    </citation>
    <scope>NUCLEOTIDE SEQUENCE [LARGE SCALE GENOMIC DNA]</scope>
</reference>
<proteinExistence type="predicted"/>
<organism evidence="1 2">
    <name type="scientific">Araneus ventricosus</name>
    <name type="common">Orbweaver spider</name>
    <name type="synonym">Epeira ventricosa</name>
    <dbReference type="NCBI Taxonomy" id="182803"/>
    <lineage>
        <taxon>Eukaryota</taxon>
        <taxon>Metazoa</taxon>
        <taxon>Ecdysozoa</taxon>
        <taxon>Arthropoda</taxon>
        <taxon>Chelicerata</taxon>
        <taxon>Arachnida</taxon>
        <taxon>Araneae</taxon>
        <taxon>Araneomorphae</taxon>
        <taxon>Entelegynae</taxon>
        <taxon>Araneoidea</taxon>
        <taxon>Araneidae</taxon>
        <taxon>Araneus</taxon>
    </lineage>
</organism>
<dbReference type="EMBL" id="BGPR01005083">
    <property type="protein sequence ID" value="GBN06609.1"/>
    <property type="molecule type" value="Genomic_DNA"/>
</dbReference>
<evidence type="ECO:0000313" key="1">
    <source>
        <dbReference type="EMBL" id="GBN06609.1"/>
    </source>
</evidence>
<protein>
    <submittedName>
        <fullName evidence="1">Uncharacterized protein</fullName>
    </submittedName>
</protein>
<name>A0A4Y2KWV1_ARAVE</name>